<dbReference type="PANTHER" id="PTHR46766:SF1">
    <property type="entry name" value="GLUTAMINE-RICH PROTEIN 2"/>
    <property type="match status" value="1"/>
</dbReference>
<feature type="compositionally biased region" description="Low complexity" evidence="2">
    <location>
        <begin position="430"/>
        <end position="443"/>
    </location>
</feature>
<feature type="region of interest" description="Disordered" evidence="2">
    <location>
        <begin position="358"/>
        <end position="392"/>
    </location>
</feature>
<dbReference type="InterPro" id="IPR000030">
    <property type="entry name" value="PPE_dom"/>
</dbReference>
<accession>A0A1X1ZPB6</accession>
<dbReference type="Pfam" id="PF00823">
    <property type="entry name" value="PPE"/>
    <property type="match status" value="1"/>
</dbReference>
<feature type="compositionally biased region" description="Low complexity" evidence="2">
    <location>
        <begin position="375"/>
        <end position="392"/>
    </location>
</feature>
<reference evidence="5 6" key="1">
    <citation type="submission" date="2016-01" db="EMBL/GenBank/DDBJ databases">
        <title>The new phylogeny of the genus Mycobacterium.</title>
        <authorList>
            <person name="Tarcisio F."/>
            <person name="Conor M."/>
            <person name="Antonella G."/>
            <person name="Elisabetta G."/>
            <person name="Giulia F.S."/>
            <person name="Sara T."/>
            <person name="Anna F."/>
            <person name="Clotilde B."/>
            <person name="Roberto B."/>
            <person name="Veronica D.S."/>
            <person name="Fabio R."/>
            <person name="Monica P."/>
            <person name="Olivier J."/>
            <person name="Enrico T."/>
            <person name="Nicola S."/>
        </authorList>
    </citation>
    <scope>NUCLEOTIDE SEQUENCE [LARGE SCALE GENOMIC DNA]</scope>
    <source>
        <strain evidence="5 6">DSM 44164</strain>
    </source>
</reference>
<dbReference type="InterPro" id="IPR038332">
    <property type="entry name" value="PPE_sf"/>
</dbReference>
<feature type="domain" description="PPE-PPW subfamily C-terminal" evidence="4">
    <location>
        <begin position="482"/>
        <end position="524"/>
    </location>
</feature>
<protein>
    <recommendedName>
        <fullName evidence="7">PPE family protein</fullName>
    </recommendedName>
</protein>
<comment type="similarity">
    <text evidence="1">Belongs to the mycobacterial PPE family.</text>
</comment>
<feature type="domain" description="PPE" evidence="3">
    <location>
        <begin position="1"/>
        <end position="162"/>
    </location>
</feature>
<feature type="region of interest" description="Disordered" evidence="2">
    <location>
        <begin position="415"/>
        <end position="462"/>
    </location>
</feature>
<evidence type="ECO:0000256" key="1">
    <source>
        <dbReference type="ARBA" id="ARBA00010652"/>
    </source>
</evidence>
<gene>
    <name evidence="5" type="ORF">AWC18_02145</name>
</gene>
<dbReference type="SUPFAM" id="SSF140459">
    <property type="entry name" value="PE/PPE dimer-like"/>
    <property type="match status" value="1"/>
</dbReference>
<evidence type="ECO:0000259" key="4">
    <source>
        <dbReference type="Pfam" id="PF18878"/>
    </source>
</evidence>
<evidence type="ECO:0000259" key="3">
    <source>
        <dbReference type="Pfam" id="PF00823"/>
    </source>
</evidence>
<sequence>MASPPEVHSALLSAGVGSGPLLAAAEAWSALGAHYAEAADQLVEILGVVQAGAWHGPSAESYLAAHAPYVAWLNRAAADSAAAAARHETAAAAYVSAVAAMPTLAELAANHTAHGVLTATNFFGVNTIPIALNEADYVRMWVQAATTMSTYQAISGGAVAAAPQPLCAPEIVRSHTADPTDDDNPLGLPQWLVDALEKLGIGDSQLAHDPTINTSFDQAIAHLLQSVGYRWDPAAGTLNGFDYDYYSNPAQLSFWVARALELLEDFQYFGQLLNQNPGQAIAWFISWQLFDFPTHILEVSQFVAQNPALFAALAVPAVAPLGVAGGAAGFAGLAALPAPGSAPMPLAPVPDLLPALGSAATPAAPPPPPAPAPASIPAGAGAGGASVPAPAAAASPGAPFFPPYLVGPPGIGTGSGMPARAGTSRKAGEPHGAAAAATAPAAGDLQRSRRRRRAGRRRPDDAVMDLNITVTPHCAEPAVIASSRGAPGFTGTTAHDGASAVGLTRSTGGAFDDEPRLPLLPGNWPDTK</sequence>
<proteinExistence type="inferred from homology"/>
<dbReference type="Proteomes" id="UP000193108">
    <property type="component" value="Unassembled WGS sequence"/>
</dbReference>
<evidence type="ECO:0008006" key="7">
    <source>
        <dbReference type="Google" id="ProtNLM"/>
    </source>
</evidence>
<comment type="caution">
    <text evidence="5">The sequence shown here is derived from an EMBL/GenBank/DDBJ whole genome shotgun (WGS) entry which is preliminary data.</text>
</comment>
<dbReference type="PANTHER" id="PTHR46766">
    <property type="entry name" value="GLUTAMINE-RICH PROTEIN 2"/>
    <property type="match status" value="1"/>
</dbReference>
<dbReference type="InterPro" id="IPR043641">
    <property type="entry name" value="PPE-PPW_C"/>
</dbReference>
<dbReference type="Pfam" id="PF18878">
    <property type="entry name" value="PPE-PPW"/>
    <property type="match status" value="1"/>
</dbReference>
<dbReference type="Gene3D" id="1.20.1260.20">
    <property type="entry name" value="PPE superfamily"/>
    <property type="match status" value="1"/>
</dbReference>
<evidence type="ECO:0000313" key="5">
    <source>
        <dbReference type="EMBL" id="ORW25239.1"/>
    </source>
</evidence>
<feature type="region of interest" description="Disordered" evidence="2">
    <location>
        <begin position="490"/>
        <end position="528"/>
    </location>
</feature>
<evidence type="ECO:0000313" key="6">
    <source>
        <dbReference type="Proteomes" id="UP000193108"/>
    </source>
</evidence>
<dbReference type="GO" id="GO:0052572">
    <property type="term" value="P:response to host immune response"/>
    <property type="evidence" value="ECO:0007669"/>
    <property type="project" value="TreeGrafter"/>
</dbReference>
<organism evidence="5 6">
    <name type="scientific">Mycolicibacter nonchromogenicus</name>
    <name type="common">Mycobacterium nonchromogenicum</name>
    <dbReference type="NCBI Taxonomy" id="1782"/>
    <lineage>
        <taxon>Bacteria</taxon>
        <taxon>Bacillati</taxon>
        <taxon>Actinomycetota</taxon>
        <taxon>Actinomycetes</taxon>
        <taxon>Mycobacteriales</taxon>
        <taxon>Mycobacteriaceae</taxon>
        <taxon>Mycolicibacter</taxon>
    </lineage>
</organism>
<evidence type="ECO:0000256" key="2">
    <source>
        <dbReference type="SAM" id="MobiDB-lite"/>
    </source>
</evidence>
<name>A0A1X1ZPB6_MYCNO</name>
<dbReference type="EMBL" id="LQPI01000019">
    <property type="protein sequence ID" value="ORW25239.1"/>
    <property type="molecule type" value="Genomic_DNA"/>
</dbReference>
<dbReference type="AlphaFoldDB" id="A0A1X1ZPB6"/>
<dbReference type="STRING" id="1782.AWC18_02145"/>
<keyword evidence="6" id="KW-1185">Reference proteome</keyword>
<dbReference type="RefSeq" id="WP_085137146.1">
    <property type="nucleotide sequence ID" value="NZ_LQPI01000019.1"/>
</dbReference>
<feature type="compositionally biased region" description="Pro residues" evidence="2">
    <location>
        <begin position="363"/>
        <end position="374"/>
    </location>
</feature>